<accession>A0AAW2RI41</accession>
<dbReference type="AlphaFoldDB" id="A0AAW2RI41"/>
<gene>
    <name evidence="1" type="ORF">Sangu_0039600</name>
</gene>
<name>A0AAW2RI41_9LAMI</name>
<reference evidence="1" key="1">
    <citation type="submission" date="2020-06" db="EMBL/GenBank/DDBJ databases">
        <authorList>
            <person name="Li T."/>
            <person name="Hu X."/>
            <person name="Zhang T."/>
            <person name="Song X."/>
            <person name="Zhang H."/>
            <person name="Dai N."/>
            <person name="Sheng W."/>
            <person name="Hou X."/>
            <person name="Wei L."/>
        </authorList>
    </citation>
    <scope>NUCLEOTIDE SEQUENCE</scope>
    <source>
        <strain evidence="1">G01</strain>
        <tissue evidence="1">Leaf</tissue>
    </source>
</reference>
<protein>
    <recommendedName>
        <fullName evidence="2">UBC core domain-containing protein</fullName>
    </recommendedName>
</protein>
<evidence type="ECO:0008006" key="2">
    <source>
        <dbReference type="Google" id="ProtNLM"/>
    </source>
</evidence>
<evidence type="ECO:0000313" key="1">
    <source>
        <dbReference type="EMBL" id="KAL0379753.1"/>
    </source>
</evidence>
<reference evidence="1" key="2">
    <citation type="journal article" date="2024" name="Plant">
        <title>Genomic evolution and insights into agronomic trait innovations of Sesamum species.</title>
        <authorList>
            <person name="Miao H."/>
            <person name="Wang L."/>
            <person name="Qu L."/>
            <person name="Liu H."/>
            <person name="Sun Y."/>
            <person name="Le M."/>
            <person name="Wang Q."/>
            <person name="Wei S."/>
            <person name="Zheng Y."/>
            <person name="Lin W."/>
            <person name="Duan Y."/>
            <person name="Cao H."/>
            <person name="Xiong S."/>
            <person name="Wang X."/>
            <person name="Wei L."/>
            <person name="Li C."/>
            <person name="Ma Q."/>
            <person name="Ju M."/>
            <person name="Zhao R."/>
            <person name="Li G."/>
            <person name="Mu C."/>
            <person name="Tian Q."/>
            <person name="Mei H."/>
            <person name="Zhang T."/>
            <person name="Gao T."/>
            <person name="Zhang H."/>
        </authorList>
    </citation>
    <scope>NUCLEOTIDE SEQUENCE</scope>
    <source>
        <strain evidence="1">G01</strain>
    </source>
</reference>
<dbReference type="EMBL" id="JACGWK010000001">
    <property type="protein sequence ID" value="KAL0379753.1"/>
    <property type="molecule type" value="Genomic_DNA"/>
</dbReference>
<sequence length="80" mass="9148">MMPSELVLIGRSIVRLRPPWSFILRSGQCQDQLFGFVRLPEHYNQPTKLVVKLLEIFSEVPKSQHDGVCFRGLHLSSGNL</sequence>
<comment type="caution">
    <text evidence="1">The sequence shown here is derived from an EMBL/GenBank/DDBJ whole genome shotgun (WGS) entry which is preliminary data.</text>
</comment>
<organism evidence="1">
    <name type="scientific">Sesamum angustifolium</name>
    <dbReference type="NCBI Taxonomy" id="2727405"/>
    <lineage>
        <taxon>Eukaryota</taxon>
        <taxon>Viridiplantae</taxon>
        <taxon>Streptophyta</taxon>
        <taxon>Embryophyta</taxon>
        <taxon>Tracheophyta</taxon>
        <taxon>Spermatophyta</taxon>
        <taxon>Magnoliopsida</taxon>
        <taxon>eudicotyledons</taxon>
        <taxon>Gunneridae</taxon>
        <taxon>Pentapetalae</taxon>
        <taxon>asterids</taxon>
        <taxon>lamiids</taxon>
        <taxon>Lamiales</taxon>
        <taxon>Pedaliaceae</taxon>
        <taxon>Sesamum</taxon>
    </lineage>
</organism>
<proteinExistence type="predicted"/>